<dbReference type="Proteomes" id="UP001162640">
    <property type="component" value="Unassembled WGS sequence"/>
</dbReference>
<evidence type="ECO:0000256" key="3">
    <source>
        <dbReference type="ARBA" id="ARBA00005933"/>
    </source>
</evidence>
<dbReference type="GO" id="GO:0016168">
    <property type="term" value="F:chlorophyll binding"/>
    <property type="evidence" value="ECO:0007669"/>
    <property type="project" value="UniProtKB-KW"/>
</dbReference>
<dbReference type="SUPFAM" id="SSF103511">
    <property type="entry name" value="Chlorophyll a-b binding protein"/>
    <property type="match status" value="1"/>
</dbReference>
<comment type="similarity">
    <text evidence="3">Belongs to the fucoxanthin chlorophyll protein family.</text>
</comment>
<evidence type="ECO:0000313" key="10">
    <source>
        <dbReference type="Proteomes" id="UP001162640"/>
    </source>
</evidence>
<dbReference type="InterPro" id="IPR001344">
    <property type="entry name" value="Chloro_AB-bd_pln"/>
</dbReference>
<keyword evidence="7" id="KW-0157">Chromophore</keyword>
<comment type="caution">
    <text evidence="9">The sequence shown here is derived from an EMBL/GenBank/DDBJ whole genome shotgun (WGS) entry which is preliminary data.</text>
</comment>
<evidence type="ECO:0000256" key="6">
    <source>
        <dbReference type="ARBA" id="ARBA00022640"/>
    </source>
</evidence>
<keyword evidence="7" id="KW-0148">Chlorophyll</keyword>
<evidence type="ECO:0000256" key="8">
    <source>
        <dbReference type="SAM" id="MobiDB-lite"/>
    </source>
</evidence>
<dbReference type="InterPro" id="IPR022796">
    <property type="entry name" value="Chloroa_b-bind"/>
</dbReference>
<protein>
    <submittedName>
        <fullName evidence="9">Uncharacterized protein</fullName>
    </submittedName>
</protein>
<keyword evidence="5" id="KW-0602">Photosynthesis</keyword>
<keyword evidence="4" id="KW-0150">Chloroplast</keyword>
<accession>A0A9W7B407</accession>
<dbReference type="GO" id="GO:0016020">
    <property type="term" value="C:membrane"/>
    <property type="evidence" value="ECO:0007669"/>
    <property type="project" value="InterPro"/>
</dbReference>
<feature type="binding site" evidence="7">
    <location>
        <position position="144"/>
    </location>
    <ligand>
        <name>chlorophyll a</name>
        <dbReference type="ChEBI" id="CHEBI:58416"/>
        <label>1</label>
    </ligand>
</feature>
<feature type="binding site" evidence="7">
    <location>
        <position position="112"/>
    </location>
    <ligand>
        <name>chlorophyll a</name>
        <dbReference type="ChEBI" id="CHEBI:58416"/>
        <label>1</label>
    </ligand>
</feature>
<keyword evidence="6" id="KW-0934">Plastid</keyword>
<feature type="binding site" description="axial binding residue" evidence="7">
    <location>
        <position position="146"/>
    </location>
    <ligand>
        <name>chlorophyll b</name>
        <dbReference type="ChEBI" id="CHEBI:61721"/>
        <label>1</label>
    </ligand>
    <ligandPart>
        <name>Mg</name>
        <dbReference type="ChEBI" id="CHEBI:25107"/>
    </ligandPart>
</feature>
<evidence type="ECO:0000256" key="5">
    <source>
        <dbReference type="ARBA" id="ARBA00022531"/>
    </source>
</evidence>
<comment type="subcellular location">
    <subcellularLocation>
        <location evidence="2">Plastid</location>
        <location evidence="2">Chloroplast</location>
    </subcellularLocation>
</comment>
<dbReference type="GO" id="GO:0009507">
    <property type="term" value="C:chloroplast"/>
    <property type="evidence" value="ECO:0007669"/>
    <property type="project" value="UniProtKB-SubCell"/>
</dbReference>
<dbReference type="Gene3D" id="1.10.3460.10">
    <property type="entry name" value="Chlorophyll a/b binding protein domain"/>
    <property type="match status" value="1"/>
</dbReference>
<organism evidence="9 10">
    <name type="scientific">Triparma laevis f. inornata</name>
    <dbReference type="NCBI Taxonomy" id="1714386"/>
    <lineage>
        <taxon>Eukaryota</taxon>
        <taxon>Sar</taxon>
        <taxon>Stramenopiles</taxon>
        <taxon>Ochrophyta</taxon>
        <taxon>Bolidophyceae</taxon>
        <taxon>Parmales</taxon>
        <taxon>Triparmaceae</taxon>
        <taxon>Triparma</taxon>
    </lineage>
</organism>
<dbReference type="EMBL" id="BLQM01000287">
    <property type="protein sequence ID" value="GMH80707.1"/>
    <property type="molecule type" value="Genomic_DNA"/>
</dbReference>
<feature type="binding site" evidence="7">
    <location>
        <position position="141"/>
    </location>
    <ligand>
        <name>chlorophyll a</name>
        <dbReference type="ChEBI" id="CHEBI:58416"/>
        <label>1</label>
    </ligand>
</feature>
<evidence type="ECO:0000313" key="9">
    <source>
        <dbReference type="EMBL" id="GMH80707.1"/>
    </source>
</evidence>
<name>A0A9W7B407_9STRA</name>
<proteinExistence type="inferred from homology"/>
<reference evidence="10" key="1">
    <citation type="journal article" date="2023" name="Commun. Biol.">
        <title>Genome analysis of Parmales, the sister group of diatoms, reveals the evolutionary specialization of diatoms from phago-mixotrophs to photoautotrophs.</title>
        <authorList>
            <person name="Ban H."/>
            <person name="Sato S."/>
            <person name="Yoshikawa S."/>
            <person name="Yamada K."/>
            <person name="Nakamura Y."/>
            <person name="Ichinomiya M."/>
            <person name="Sato N."/>
            <person name="Blanc-Mathieu R."/>
            <person name="Endo H."/>
            <person name="Kuwata A."/>
            <person name="Ogata H."/>
        </authorList>
    </citation>
    <scope>NUCLEOTIDE SEQUENCE [LARGE SCALE GENOMIC DNA]</scope>
</reference>
<gene>
    <name evidence="9" type="ORF">TL16_g08663</name>
</gene>
<evidence type="ECO:0000256" key="1">
    <source>
        <dbReference type="ARBA" id="ARBA00004022"/>
    </source>
</evidence>
<sequence>MGVLLRRQDLPFKLLDSLTMKFVAALVCLLATANAYTAPLMATKVLKSKTKPVAKKVAKAGKAAPRSSGGSSVGAAAWANAGPSTALPFATSPATLDGSMLGDVGFDPFGFSTTPVGPWFLGNTIPSQGVIGDLEWYREAEIIHGRIAQIAVLGFLGPEVSVSEERTSTTRSEATIREFDIYSRFTPRFTITTTNTARYARRSSQLFGTLPGNDWTGADAYSNTNPLEAFSQVPGLALTQIFLFMSFLEIRRLNIIKEEGRNFQPGGEKEGRRTMRSEAFTRSHY</sequence>
<evidence type="ECO:0000256" key="4">
    <source>
        <dbReference type="ARBA" id="ARBA00022528"/>
    </source>
</evidence>
<evidence type="ECO:0000256" key="7">
    <source>
        <dbReference type="PIRSR" id="PIRSR601344-1"/>
    </source>
</evidence>
<dbReference type="GO" id="GO:0009765">
    <property type="term" value="P:photosynthesis, light harvesting"/>
    <property type="evidence" value="ECO:0007669"/>
    <property type="project" value="InterPro"/>
</dbReference>
<evidence type="ECO:0000256" key="2">
    <source>
        <dbReference type="ARBA" id="ARBA00004229"/>
    </source>
</evidence>
<dbReference type="Pfam" id="PF00504">
    <property type="entry name" value="Chloroa_b-bind"/>
    <property type="match status" value="1"/>
</dbReference>
<dbReference type="AlphaFoldDB" id="A0A9W7B407"/>
<dbReference type="PANTHER" id="PTHR21649">
    <property type="entry name" value="CHLOROPHYLL A/B BINDING PROTEIN"/>
    <property type="match status" value="1"/>
</dbReference>
<comment type="function">
    <text evidence="1">The light-harvesting complex (LHC) functions as a light receptor, it captures and delivers excitation energy to photosystems with which it is closely associated. Energy is transferred from the carotenoid and chlorophyll C (or B) to chlorophyll A and the photosynthetic reaction centers where it is used to synthesize ATP and reducing power.</text>
</comment>
<feature type="region of interest" description="Disordered" evidence="8">
    <location>
        <begin position="261"/>
        <end position="285"/>
    </location>
</feature>